<dbReference type="HOGENOM" id="CLU_2354630_0_0_0"/>
<gene>
    <name evidence="1" type="ordered locus">Terro_2975</name>
</gene>
<reference evidence="1 2" key="1">
    <citation type="submission" date="2012-06" db="EMBL/GenBank/DDBJ databases">
        <title>Complete genome of Terriglobus roseus DSM 18391.</title>
        <authorList>
            <consortium name="US DOE Joint Genome Institute (JGI-PGF)"/>
            <person name="Lucas S."/>
            <person name="Copeland A."/>
            <person name="Lapidus A."/>
            <person name="Glavina del Rio T."/>
            <person name="Dalin E."/>
            <person name="Tice H."/>
            <person name="Bruce D."/>
            <person name="Goodwin L."/>
            <person name="Pitluck S."/>
            <person name="Peters L."/>
            <person name="Mikhailova N."/>
            <person name="Munk A.C.C."/>
            <person name="Kyrpides N."/>
            <person name="Mavromatis K."/>
            <person name="Ivanova N."/>
            <person name="Brettin T."/>
            <person name="Detter J.C."/>
            <person name="Han C."/>
            <person name="Larimer F."/>
            <person name="Land M."/>
            <person name="Hauser L."/>
            <person name="Markowitz V."/>
            <person name="Cheng J.-F."/>
            <person name="Hugenholtz P."/>
            <person name="Woyke T."/>
            <person name="Wu D."/>
            <person name="Brambilla E."/>
            <person name="Klenk H.-P."/>
            <person name="Eisen J.A."/>
        </authorList>
    </citation>
    <scope>NUCLEOTIDE SEQUENCE [LARGE SCALE GENOMIC DNA]</scope>
    <source>
        <strain evidence="2">DSM 18391 / NRRL B-41598 / KBS 63</strain>
    </source>
</reference>
<name>I3ZIY9_TERRK</name>
<proteinExistence type="predicted"/>
<sequence length="96" mass="10649">MPNPIQVGANEFRYAEVRTGTRCIKIWTTGKTAQCYKFNPDPHLDGAYNKDQAGFYRDAAVAIASIFNSKGSFPRFGKATIEVYGKVYLLEEGSCS</sequence>
<evidence type="ECO:0000313" key="1">
    <source>
        <dbReference type="EMBL" id="AFL89207.1"/>
    </source>
</evidence>
<protein>
    <submittedName>
        <fullName evidence="1">Uncharacterized protein</fullName>
    </submittedName>
</protein>
<evidence type="ECO:0000313" key="2">
    <source>
        <dbReference type="Proteomes" id="UP000006056"/>
    </source>
</evidence>
<organism evidence="1 2">
    <name type="scientific">Terriglobus roseus (strain DSM 18391 / NRRL B-41598 / KBS 63)</name>
    <dbReference type="NCBI Taxonomy" id="926566"/>
    <lineage>
        <taxon>Bacteria</taxon>
        <taxon>Pseudomonadati</taxon>
        <taxon>Acidobacteriota</taxon>
        <taxon>Terriglobia</taxon>
        <taxon>Terriglobales</taxon>
        <taxon>Acidobacteriaceae</taxon>
        <taxon>Terriglobus</taxon>
    </lineage>
</organism>
<dbReference type="AlphaFoldDB" id="I3ZIY9"/>
<dbReference type="eggNOG" id="ENOG502ZJ88">
    <property type="taxonomic scope" value="Bacteria"/>
</dbReference>
<dbReference type="OrthoDB" id="9554295at2"/>
<dbReference type="KEGG" id="trs:Terro_2975"/>
<dbReference type="STRING" id="926566.Terro_2975"/>
<dbReference type="RefSeq" id="WP_014786471.1">
    <property type="nucleotide sequence ID" value="NC_018014.1"/>
</dbReference>
<dbReference type="EMBL" id="CP003379">
    <property type="protein sequence ID" value="AFL89207.1"/>
    <property type="molecule type" value="Genomic_DNA"/>
</dbReference>
<accession>I3ZIY9</accession>
<keyword evidence="2" id="KW-1185">Reference proteome</keyword>
<dbReference type="Proteomes" id="UP000006056">
    <property type="component" value="Chromosome"/>
</dbReference>